<evidence type="ECO:0000256" key="6">
    <source>
        <dbReference type="SAM" id="Phobius"/>
    </source>
</evidence>
<reference evidence="7" key="1">
    <citation type="journal article" date="2023" name="Mol. Phylogenet. Evol.">
        <title>Genome-scale phylogeny and comparative genomics of the fungal order Sordariales.</title>
        <authorList>
            <person name="Hensen N."/>
            <person name="Bonometti L."/>
            <person name="Westerberg I."/>
            <person name="Brannstrom I.O."/>
            <person name="Guillou S."/>
            <person name="Cros-Aarteil S."/>
            <person name="Calhoun S."/>
            <person name="Haridas S."/>
            <person name="Kuo A."/>
            <person name="Mondo S."/>
            <person name="Pangilinan J."/>
            <person name="Riley R."/>
            <person name="LaButti K."/>
            <person name="Andreopoulos B."/>
            <person name="Lipzen A."/>
            <person name="Chen C."/>
            <person name="Yan M."/>
            <person name="Daum C."/>
            <person name="Ng V."/>
            <person name="Clum A."/>
            <person name="Steindorff A."/>
            <person name="Ohm R.A."/>
            <person name="Martin F."/>
            <person name="Silar P."/>
            <person name="Natvig D.O."/>
            <person name="Lalanne C."/>
            <person name="Gautier V."/>
            <person name="Ament-Velasquez S.L."/>
            <person name="Kruys A."/>
            <person name="Hutchinson M.I."/>
            <person name="Powell A.J."/>
            <person name="Barry K."/>
            <person name="Miller A.N."/>
            <person name="Grigoriev I.V."/>
            <person name="Debuchy R."/>
            <person name="Gladieux P."/>
            <person name="Hiltunen Thoren M."/>
            <person name="Johannesson H."/>
        </authorList>
    </citation>
    <scope>NUCLEOTIDE SEQUENCE</scope>
    <source>
        <strain evidence="7">CBS 731.68</strain>
    </source>
</reference>
<keyword evidence="2 6" id="KW-0812">Transmembrane</keyword>
<feature type="transmembrane region" description="Helical" evidence="6">
    <location>
        <begin position="372"/>
        <end position="394"/>
    </location>
</feature>
<keyword evidence="3 6" id="KW-1133">Transmembrane helix</keyword>
<dbReference type="PANTHER" id="PTHR30249">
    <property type="entry name" value="PUTATIVE SEROTONIN TRANSPORTER"/>
    <property type="match status" value="1"/>
</dbReference>
<feature type="transmembrane region" description="Helical" evidence="6">
    <location>
        <begin position="454"/>
        <end position="477"/>
    </location>
</feature>
<keyword evidence="4 6" id="KW-0472">Membrane</keyword>
<dbReference type="InterPro" id="IPR007300">
    <property type="entry name" value="CidB/LrgB"/>
</dbReference>
<dbReference type="GeneID" id="87831463"/>
<evidence type="ECO:0008006" key="9">
    <source>
        <dbReference type="Google" id="ProtNLM"/>
    </source>
</evidence>
<keyword evidence="8" id="KW-1185">Reference proteome</keyword>
<accession>A0AAN6Z2C3</accession>
<evidence type="ECO:0000256" key="5">
    <source>
        <dbReference type="SAM" id="MobiDB-lite"/>
    </source>
</evidence>
<evidence type="ECO:0000256" key="1">
    <source>
        <dbReference type="ARBA" id="ARBA00004141"/>
    </source>
</evidence>
<evidence type="ECO:0000313" key="7">
    <source>
        <dbReference type="EMBL" id="KAK4123020.1"/>
    </source>
</evidence>
<evidence type="ECO:0000256" key="4">
    <source>
        <dbReference type="ARBA" id="ARBA00023136"/>
    </source>
</evidence>
<dbReference type="Proteomes" id="UP001302602">
    <property type="component" value="Unassembled WGS sequence"/>
</dbReference>
<feature type="compositionally biased region" description="Pro residues" evidence="5">
    <location>
        <begin position="251"/>
        <end position="272"/>
    </location>
</feature>
<dbReference type="GO" id="GO:0016020">
    <property type="term" value="C:membrane"/>
    <property type="evidence" value="ECO:0007669"/>
    <property type="project" value="UniProtKB-SubCell"/>
</dbReference>
<feature type="transmembrane region" description="Helical" evidence="6">
    <location>
        <begin position="162"/>
        <end position="181"/>
    </location>
</feature>
<dbReference type="PANTHER" id="PTHR30249:SF0">
    <property type="entry name" value="PLASTIDAL GLYCOLATE_GLYCERATE TRANSLOCATOR 1, CHLOROPLASTIC"/>
    <property type="match status" value="1"/>
</dbReference>
<comment type="caution">
    <text evidence="7">The sequence shown here is derived from an EMBL/GenBank/DDBJ whole genome shotgun (WGS) entry which is preliminary data.</text>
</comment>
<feature type="region of interest" description="Disordered" evidence="5">
    <location>
        <begin position="71"/>
        <end position="91"/>
    </location>
</feature>
<sequence>MSIGFTVPVVMLCHGPPSDTHSNGMIIICFVLTGMLNTFLAYLLAFPVQCLMVRHDKQFWVDGHTDVERAEDQKGLKQHKSTKPLCGGSPTGSSLIFGLDSSRESSGVYEPTSPSDQRTEIPPNQRPLFVWACGNPILLLCWLLTLTLGLPLRYCAQHDVPLATFLHLAVWLTTLAIQSTIKSTPNLAPWLRTVVSGLSNAVLWTALVMIAYVFADSALSNRPLPAMLDTLQAHTPLSTLIVRAATTNSFPPSPSPSSPNLTLPPPPPPSPKPTITMAAGDLAITILNSGLVAWGLKLYEHRSQLFSRAGLTVCTVSALLALGNVVCGPLFASAALGVAPPSRALAFAARSVTIALANPVMGILKGDGGLNAAMVVGSGIVYQMGMGFGVGAWLERRERAAERHSAEIAAVTARQRTNDPRIVAAGVTVGVNAAAMGTAYLYEVQSEAAPHAALSMIALGIMTVVFSSIPPLAAWILGRVAG</sequence>
<organism evidence="7 8">
    <name type="scientific">Parathielavia appendiculata</name>
    <dbReference type="NCBI Taxonomy" id="2587402"/>
    <lineage>
        <taxon>Eukaryota</taxon>
        <taxon>Fungi</taxon>
        <taxon>Dikarya</taxon>
        <taxon>Ascomycota</taxon>
        <taxon>Pezizomycotina</taxon>
        <taxon>Sordariomycetes</taxon>
        <taxon>Sordariomycetidae</taxon>
        <taxon>Sordariales</taxon>
        <taxon>Chaetomiaceae</taxon>
        <taxon>Parathielavia</taxon>
    </lineage>
</organism>
<evidence type="ECO:0000313" key="8">
    <source>
        <dbReference type="Proteomes" id="UP001302602"/>
    </source>
</evidence>
<feature type="transmembrane region" description="Helical" evidence="6">
    <location>
        <begin position="25"/>
        <end position="45"/>
    </location>
</feature>
<feature type="transmembrane region" description="Helical" evidence="6">
    <location>
        <begin position="128"/>
        <end position="150"/>
    </location>
</feature>
<protein>
    <recommendedName>
        <fullName evidence="9">LrgB-like protein</fullName>
    </recommendedName>
</protein>
<evidence type="ECO:0000256" key="2">
    <source>
        <dbReference type="ARBA" id="ARBA00022692"/>
    </source>
</evidence>
<dbReference type="AlphaFoldDB" id="A0AAN6Z2C3"/>
<gene>
    <name evidence="7" type="ORF">N657DRAFT_656369</name>
</gene>
<dbReference type="Pfam" id="PF04172">
    <property type="entry name" value="LrgB"/>
    <property type="match status" value="2"/>
</dbReference>
<feature type="transmembrane region" description="Helical" evidence="6">
    <location>
        <begin position="275"/>
        <end position="296"/>
    </location>
</feature>
<feature type="transmembrane region" description="Helical" evidence="6">
    <location>
        <begin position="308"/>
        <end position="332"/>
    </location>
</feature>
<proteinExistence type="predicted"/>
<name>A0AAN6Z2C3_9PEZI</name>
<reference evidence="7" key="2">
    <citation type="submission" date="2023-05" db="EMBL/GenBank/DDBJ databases">
        <authorList>
            <consortium name="Lawrence Berkeley National Laboratory"/>
            <person name="Steindorff A."/>
            <person name="Hensen N."/>
            <person name="Bonometti L."/>
            <person name="Westerberg I."/>
            <person name="Brannstrom I.O."/>
            <person name="Guillou S."/>
            <person name="Cros-Aarteil S."/>
            <person name="Calhoun S."/>
            <person name="Haridas S."/>
            <person name="Kuo A."/>
            <person name="Mondo S."/>
            <person name="Pangilinan J."/>
            <person name="Riley R."/>
            <person name="Labutti K."/>
            <person name="Andreopoulos B."/>
            <person name="Lipzen A."/>
            <person name="Chen C."/>
            <person name="Yanf M."/>
            <person name="Daum C."/>
            <person name="Ng V."/>
            <person name="Clum A."/>
            <person name="Ohm R."/>
            <person name="Martin F."/>
            <person name="Silar P."/>
            <person name="Natvig D."/>
            <person name="Lalanne C."/>
            <person name="Gautier V."/>
            <person name="Ament-Velasquez S.L."/>
            <person name="Kruys A."/>
            <person name="Hutchinson M.I."/>
            <person name="Powell A.J."/>
            <person name="Barry K."/>
            <person name="Miller A.N."/>
            <person name="Grigoriev I.V."/>
            <person name="Debuchy R."/>
            <person name="Gladieux P."/>
            <person name="Thoren M.H."/>
            <person name="Johannesson H."/>
        </authorList>
    </citation>
    <scope>NUCLEOTIDE SEQUENCE</scope>
    <source>
        <strain evidence="7">CBS 731.68</strain>
    </source>
</reference>
<evidence type="ECO:0000256" key="3">
    <source>
        <dbReference type="ARBA" id="ARBA00022989"/>
    </source>
</evidence>
<dbReference type="RefSeq" id="XP_062646791.1">
    <property type="nucleotide sequence ID" value="XM_062794694.1"/>
</dbReference>
<feature type="region of interest" description="Disordered" evidence="5">
    <location>
        <begin position="248"/>
        <end position="272"/>
    </location>
</feature>
<feature type="transmembrane region" description="Helical" evidence="6">
    <location>
        <begin position="193"/>
        <end position="215"/>
    </location>
</feature>
<dbReference type="EMBL" id="MU853229">
    <property type="protein sequence ID" value="KAK4123020.1"/>
    <property type="molecule type" value="Genomic_DNA"/>
</dbReference>
<feature type="transmembrane region" description="Helical" evidence="6">
    <location>
        <begin position="422"/>
        <end position="442"/>
    </location>
</feature>
<comment type="subcellular location">
    <subcellularLocation>
        <location evidence="1">Membrane</location>
        <topology evidence="1">Multi-pass membrane protein</topology>
    </subcellularLocation>
</comment>